<name>A0A150P647_SORCE</name>
<sequence>MARSGAEDIDRLRRDIDRALADKLDAERVLPLLARLARATSPGSEPWLYAHRHLAEMGVEHDPWRAALFARRVLQFHEEDDGAWAVLGLAQSLLGNYRYAARAYERALAIAPDNPWYAHNLGHLYDVALNRPQDALPLLAQATEAQTGEADIAASYAHALARCGKLVLAKKILKRAIRHGATILKRAIRHGATADQMALWRWLDAGAPTTGESGPEPQRPVDSKRKTKRRRARERQSLGD</sequence>
<keyword evidence="1" id="KW-0802">TPR repeat</keyword>
<proteinExistence type="predicted"/>
<dbReference type="InterPro" id="IPR019734">
    <property type="entry name" value="TPR_rpt"/>
</dbReference>
<feature type="region of interest" description="Disordered" evidence="2">
    <location>
        <begin position="206"/>
        <end position="240"/>
    </location>
</feature>
<organism evidence="3 4">
    <name type="scientific">Sorangium cellulosum</name>
    <name type="common">Polyangium cellulosum</name>
    <dbReference type="NCBI Taxonomy" id="56"/>
    <lineage>
        <taxon>Bacteria</taxon>
        <taxon>Pseudomonadati</taxon>
        <taxon>Myxococcota</taxon>
        <taxon>Polyangia</taxon>
        <taxon>Polyangiales</taxon>
        <taxon>Polyangiaceae</taxon>
        <taxon>Sorangium</taxon>
    </lineage>
</organism>
<evidence type="ECO:0000313" key="4">
    <source>
        <dbReference type="Proteomes" id="UP000075420"/>
    </source>
</evidence>
<comment type="caution">
    <text evidence="3">The sequence shown here is derived from an EMBL/GenBank/DDBJ whole genome shotgun (WGS) entry which is preliminary data.</text>
</comment>
<gene>
    <name evidence="3" type="ORF">BE08_45890</name>
</gene>
<accession>A0A150P647</accession>
<dbReference type="Proteomes" id="UP000075420">
    <property type="component" value="Unassembled WGS sequence"/>
</dbReference>
<dbReference type="InterPro" id="IPR011990">
    <property type="entry name" value="TPR-like_helical_dom_sf"/>
</dbReference>
<reference evidence="3 4" key="1">
    <citation type="submission" date="2014-02" db="EMBL/GenBank/DDBJ databases">
        <title>The small core and large imbalanced accessory genome model reveals a collaborative survival strategy of Sorangium cellulosum strains in nature.</title>
        <authorList>
            <person name="Han K."/>
            <person name="Peng R."/>
            <person name="Blom J."/>
            <person name="Li Y.-Z."/>
        </authorList>
    </citation>
    <scope>NUCLEOTIDE SEQUENCE [LARGE SCALE GENOMIC DNA]</scope>
    <source>
        <strain evidence="3 4">So0157-25</strain>
    </source>
</reference>
<dbReference type="PROSITE" id="PS50005">
    <property type="entry name" value="TPR"/>
    <property type="match status" value="1"/>
</dbReference>
<dbReference type="Gene3D" id="1.25.40.10">
    <property type="entry name" value="Tetratricopeptide repeat domain"/>
    <property type="match status" value="1"/>
</dbReference>
<dbReference type="SUPFAM" id="SSF48452">
    <property type="entry name" value="TPR-like"/>
    <property type="match status" value="1"/>
</dbReference>
<dbReference type="SMART" id="SM00028">
    <property type="entry name" value="TPR"/>
    <property type="match status" value="1"/>
</dbReference>
<protein>
    <submittedName>
        <fullName evidence="3">Uncharacterized protein</fullName>
    </submittedName>
</protein>
<dbReference type="EMBL" id="JELY01002947">
    <property type="protein sequence ID" value="KYF51184.1"/>
    <property type="molecule type" value="Genomic_DNA"/>
</dbReference>
<evidence type="ECO:0000256" key="1">
    <source>
        <dbReference type="PROSITE-ProRule" id="PRU00339"/>
    </source>
</evidence>
<evidence type="ECO:0000256" key="2">
    <source>
        <dbReference type="SAM" id="MobiDB-lite"/>
    </source>
</evidence>
<feature type="repeat" description="TPR" evidence="1">
    <location>
        <begin position="81"/>
        <end position="114"/>
    </location>
</feature>
<evidence type="ECO:0000313" key="3">
    <source>
        <dbReference type="EMBL" id="KYF51184.1"/>
    </source>
</evidence>
<dbReference type="AlphaFoldDB" id="A0A150P647"/>